<name>A0A2A2TPF3_9CYAN</name>
<sequence length="284" mass="32080">MQLREANTQIIALNDSLKDDNVRMKSELNVTRQIQQKILPKKEELLQIESLDIAGFMQPASEIGGDYYDIISSNGRVKIGIGDVTGHGLESGMLMLMAQTSIRTLLENNETDPQKFLNTLNQTIYHNVKRMESDKNMTLCLLDYENGRVRISGQHEEILIIRRGGMVQKIDTMELGFPIGLEEEISHFVAYADLQLLPGDVIVLYTDGITEAENANGEFYGLKRLTQLAKDNWQKSAEEIKQAVIDDLWQYIGDRNLLDDITLVVLKQKSMPTVTDFANDLALC</sequence>
<dbReference type="PANTHER" id="PTHR43156:SF2">
    <property type="entry name" value="STAGE II SPORULATION PROTEIN E"/>
    <property type="match status" value="1"/>
</dbReference>
<comment type="caution">
    <text evidence="3">The sequence shown here is derived from an EMBL/GenBank/DDBJ whole genome shotgun (WGS) entry which is preliminary data.</text>
</comment>
<keyword evidence="4" id="KW-1185">Reference proteome</keyword>
<dbReference type="InterPro" id="IPR036457">
    <property type="entry name" value="PPM-type-like_dom_sf"/>
</dbReference>
<dbReference type="OrthoDB" id="9802500at2"/>
<dbReference type="SMART" id="SM00331">
    <property type="entry name" value="PP2C_SIG"/>
    <property type="match status" value="1"/>
</dbReference>
<keyword evidence="1" id="KW-0378">Hydrolase</keyword>
<evidence type="ECO:0000313" key="3">
    <source>
        <dbReference type="EMBL" id="PAX60018.1"/>
    </source>
</evidence>
<dbReference type="Gene3D" id="3.60.40.10">
    <property type="entry name" value="PPM-type phosphatase domain"/>
    <property type="match status" value="1"/>
</dbReference>
<dbReference type="GO" id="GO:0016791">
    <property type="term" value="F:phosphatase activity"/>
    <property type="evidence" value="ECO:0007669"/>
    <property type="project" value="TreeGrafter"/>
</dbReference>
<evidence type="ECO:0000256" key="1">
    <source>
        <dbReference type="ARBA" id="ARBA00022801"/>
    </source>
</evidence>
<dbReference type="PANTHER" id="PTHR43156">
    <property type="entry name" value="STAGE II SPORULATION PROTEIN E-RELATED"/>
    <property type="match status" value="1"/>
</dbReference>
<feature type="domain" description="PPM-type phosphatase" evidence="2">
    <location>
        <begin position="48"/>
        <end position="268"/>
    </location>
</feature>
<dbReference type="SUPFAM" id="SSF81606">
    <property type="entry name" value="PP2C-like"/>
    <property type="match status" value="1"/>
</dbReference>
<reference evidence="3 4" key="1">
    <citation type="submission" date="2017-08" db="EMBL/GenBank/DDBJ databases">
        <title>Draft genome sequence of filamentous cyanobacterium Calothrix elsteri CCALA 953.</title>
        <authorList>
            <person name="Gagunashvili A.N."/>
            <person name="Elster J."/>
            <person name="Andresson O.S."/>
        </authorList>
    </citation>
    <scope>NUCLEOTIDE SEQUENCE [LARGE SCALE GENOMIC DNA]</scope>
    <source>
        <strain evidence="3 4">CCALA 953</strain>
    </source>
</reference>
<dbReference type="Proteomes" id="UP000218238">
    <property type="component" value="Unassembled WGS sequence"/>
</dbReference>
<protein>
    <recommendedName>
        <fullName evidence="2">PPM-type phosphatase domain-containing protein</fullName>
    </recommendedName>
</protein>
<proteinExistence type="predicted"/>
<accession>A0A2A2TPF3</accession>
<dbReference type="AlphaFoldDB" id="A0A2A2TPF3"/>
<dbReference type="InterPro" id="IPR001932">
    <property type="entry name" value="PPM-type_phosphatase-like_dom"/>
</dbReference>
<gene>
    <name evidence="3" type="ORF">CK510_04035</name>
</gene>
<evidence type="ECO:0000259" key="2">
    <source>
        <dbReference type="SMART" id="SM00331"/>
    </source>
</evidence>
<evidence type="ECO:0000313" key="4">
    <source>
        <dbReference type="Proteomes" id="UP000218238"/>
    </source>
</evidence>
<dbReference type="EMBL" id="NTFS01000026">
    <property type="protein sequence ID" value="PAX60018.1"/>
    <property type="molecule type" value="Genomic_DNA"/>
</dbReference>
<organism evidence="3 4">
    <name type="scientific">Brunnivagina elsteri CCALA 953</name>
    <dbReference type="NCBI Taxonomy" id="987040"/>
    <lineage>
        <taxon>Bacteria</taxon>
        <taxon>Bacillati</taxon>
        <taxon>Cyanobacteriota</taxon>
        <taxon>Cyanophyceae</taxon>
        <taxon>Nostocales</taxon>
        <taxon>Calotrichaceae</taxon>
        <taxon>Brunnivagina</taxon>
    </lineage>
</organism>
<dbReference type="Pfam" id="PF07228">
    <property type="entry name" value="SpoIIE"/>
    <property type="match status" value="1"/>
</dbReference>
<dbReference type="InterPro" id="IPR052016">
    <property type="entry name" value="Bact_Sigma-Reg"/>
</dbReference>